<evidence type="ECO:0000313" key="6">
    <source>
        <dbReference type="Proteomes" id="UP001295423"/>
    </source>
</evidence>
<reference evidence="4" key="1">
    <citation type="submission" date="2023-08" db="EMBL/GenBank/DDBJ databases">
        <authorList>
            <person name="Audoor S."/>
            <person name="Bilcke G."/>
        </authorList>
    </citation>
    <scope>NUCLEOTIDE SEQUENCE</scope>
</reference>
<dbReference type="Pfam" id="PF03457">
    <property type="entry name" value="HA"/>
    <property type="match status" value="2"/>
</dbReference>
<dbReference type="AlphaFoldDB" id="A0AAD2FG85"/>
<dbReference type="PANTHER" id="PTHR33418">
    <property type="entry name" value="HELICASE-ASSOCIATED"/>
    <property type="match status" value="1"/>
</dbReference>
<evidence type="ECO:0000313" key="4">
    <source>
        <dbReference type="EMBL" id="CAJ1935960.1"/>
    </source>
</evidence>
<evidence type="ECO:0000256" key="1">
    <source>
        <dbReference type="SAM" id="Coils"/>
    </source>
</evidence>
<dbReference type="InterPro" id="IPR005114">
    <property type="entry name" value="Helicase_assoc"/>
</dbReference>
<keyword evidence="6" id="KW-1185">Reference proteome</keyword>
<feature type="compositionally biased region" description="Low complexity" evidence="2">
    <location>
        <begin position="253"/>
        <end position="264"/>
    </location>
</feature>
<dbReference type="Proteomes" id="UP001295423">
    <property type="component" value="Unassembled WGS sequence"/>
</dbReference>
<gene>
    <name evidence="5" type="ORF">CYCCA115_LOCUS23038</name>
    <name evidence="4" type="ORF">CYCCA115_LOCUS4978</name>
</gene>
<feature type="region of interest" description="Disordered" evidence="2">
    <location>
        <begin position="203"/>
        <end position="237"/>
    </location>
</feature>
<evidence type="ECO:0000259" key="3">
    <source>
        <dbReference type="Pfam" id="PF03457"/>
    </source>
</evidence>
<evidence type="ECO:0000256" key="2">
    <source>
        <dbReference type="SAM" id="MobiDB-lite"/>
    </source>
</evidence>
<dbReference type="PANTHER" id="PTHR33418:SF1">
    <property type="entry name" value="HELICASE-ASSOCIATED DOMAIN-CONTAINING PROTEIN"/>
    <property type="match status" value="1"/>
</dbReference>
<dbReference type="EMBL" id="CAKOGP040002358">
    <property type="protein sequence ID" value="CAJ1968002.1"/>
    <property type="molecule type" value="Genomic_DNA"/>
</dbReference>
<dbReference type="EMBL" id="CAKOGP040000532">
    <property type="protein sequence ID" value="CAJ1935960.1"/>
    <property type="molecule type" value="Genomic_DNA"/>
</dbReference>
<name>A0AAD2FG85_9STRA</name>
<feature type="region of interest" description="Disordered" evidence="2">
    <location>
        <begin position="157"/>
        <end position="189"/>
    </location>
</feature>
<protein>
    <recommendedName>
        <fullName evidence="3">Helicase-associated domain-containing protein</fullName>
    </recommendedName>
</protein>
<feature type="compositionally biased region" description="Basic and acidic residues" evidence="2">
    <location>
        <begin position="208"/>
        <end position="222"/>
    </location>
</feature>
<accession>A0AAD2FG85</accession>
<organism evidence="4 6">
    <name type="scientific">Cylindrotheca closterium</name>
    <dbReference type="NCBI Taxonomy" id="2856"/>
    <lineage>
        <taxon>Eukaryota</taxon>
        <taxon>Sar</taxon>
        <taxon>Stramenopiles</taxon>
        <taxon>Ochrophyta</taxon>
        <taxon>Bacillariophyta</taxon>
        <taxon>Bacillariophyceae</taxon>
        <taxon>Bacillariophycidae</taxon>
        <taxon>Bacillariales</taxon>
        <taxon>Bacillariaceae</taxon>
        <taxon>Cylindrotheca</taxon>
    </lineage>
</organism>
<keyword evidence="1" id="KW-0175">Coiled coil</keyword>
<comment type="caution">
    <text evidence="4">The sequence shown here is derived from an EMBL/GenBank/DDBJ whole genome shotgun (WGS) entry which is preliminary data.</text>
</comment>
<dbReference type="Gene3D" id="6.10.140.530">
    <property type="match status" value="2"/>
</dbReference>
<evidence type="ECO:0000313" key="5">
    <source>
        <dbReference type="EMBL" id="CAJ1968002.1"/>
    </source>
</evidence>
<feature type="coiled-coil region" evidence="1">
    <location>
        <begin position="292"/>
        <end position="319"/>
    </location>
</feature>
<sequence length="356" mass="40120">MTHQSRLDDERWKEYMKELQDFKQKFGHCKVPQKYAKLGQWVHHVRCAQKALQHGKPYSLKLTPPRIAELEAIGFVWGESRPAWNDHVEDLKQFRQQHGHTLVPANFPENTGLSKWVRRVRVAYSLMQQGKFKKGATIKLDESRMKQLKDVGFVWNTKSKNGTPTGSTSGVGGVGTSSDSTGSAGGGATATSNDVAAFVVDGTGHGVGNHDHDHDGEPDPFHHAQSVPPQHQRDNATTIGGVDHRISQGYPLGATARGRSTGGAHNKRRRTDDSSSTTSKLCPEGVRIQEELHLSQERCSQLEEQTREMEHKFKEQQEVAEFRRIQNEGLWDENEKLRREIADLKAGRLVFQHWNR</sequence>
<feature type="region of interest" description="Disordered" evidence="2">
    <location>
        <begin position="250"/>
        <end position="282"/>
    </location>
</feature>
<proteinExistence type="predicted"/>
<feature type="domain" description="Helicase-associated" evidence="3">
    <location>
        <begin position="9"/>
        <end position="75"/>
    </location>
</feature>
<feature type="domain" description="Helicase-associated" evidence="3">
    <location>
        <begin position="83"/>
        <end position="153"/>
    </location>
</feature>